<evidence type="ECO:0000256" key="2">
    <source>
        <dbReference type="ARBA" id="ARBA00022723"/>
    </source>
</evidence>
<accession>A0A5S5AR54</accession>
<keyword evidence="6" id="KW-1185">Reference proteome</keyword>
<sequence length="134" mass="15567">MAIIWTEDLSTGVSQIDEQHKELFKRVNDLIAACSKGKGREEIVKVMDFLGEYVVMHFGAEEKYMQDNDFPGYRAHKEQHDGFVTEFNEVKRKMEQNGPTVDLVVKINHFLIDWLINHIKKTDKVLGAFLKNKI</sequence>
<dbReference type="InterPro" id="IPR012312">
    <property type="entry name" value="Hemerythrin-like"/>
</dbReference>
<comment type="caution">
    <text evidence="5">The sequence shown here is derived from an EMBL/GenBank/DDBJ whole genome shotgun (WGS) entry which is preliminary data.</text>
</comment>
<dbReference type="Pfam" id="PF01814">
    <property type="entry name" value="Hemerythrin"/>
    <property type="match status" value="1"/>
</dbReference>
<dbReference type="PROSITE" id="PS00550">
    <property type="entry name" value="HEMERYTHRINS"/>
    <property type="match status" value="1"/>
</dbReference>
<evidence type="ECO:0000256" key="3">
    <source>
        <dbReference type="ARBA" id="ARBA00023004"/>
    </source>
</evidence>
<dbReference type="OrthoDB" id="9797092at2"/>
<dbReference type="GO" id="GO:0046872">
    <property type="term" value="F:metal ion binding"/>
    <property type="evidence" value="ECO:0007669"/>
    <property type="project" value="UniProtKB-KW"/>
</dbReference>
<dbReference type="SUPFAM" id="SSF47188">
    <property type="entry name" value="Hemerythrin-like"/>
    <property type="match status" value="1"/>
</dbReference>
<dbReference type="InterPro" id="IPR016131">
    <property type="entry name" value="Haemerythrin_Fe_BS"/>
</dbReference>
<evidence type="ECO:0000313" key="6">
    <source>
        <dbReference type="Proteomes" id="UP000322294"/>
    </source>
</evidence>
<dbReference type="PANTHER" id="PTHR37164">
    <property type="entry name" value="BACTERIOHEMERYTHRIN"/>
    <property type="match status" value="1"/>
</dbReference>
<evidence type="ECO:0000313" key="5">
    <source>
        <dbReference type="EMBL" id="TYP53788.1"/>
    </source>
</evidence>
<dbReference type="NCBIfam" id="TIGR02481">
    <property type="entry name" value="hemeryth_dom"/>
    <property type="match status" value="1"/>
</dbReference>
<dbReference type="InterPro" id="IPR035938">
    <property type="entry name" value="Hemerythrin-like_sf"/>
</dbReference>
<feature type="domain" description="Hemerythrin-like" evidence="4">
    <location>
        <begin position="11"/>
        <end position="128"/>
    </location>
</feature>
<dbReference type="Gene3D" id="1.20.120.50">
    <property type="entry name" value="Hemerythrin-like"/>
    <property type="match status" value="1"/>
</dbReference>
<comment type="similarity">
    <text evidence="1">Belongs to the hemerythrin family.</text>
</comment>
<reference evidence="5 6" key="1">
    <citation type="submission" date="2019-07" db="EMBL/GenBank/DDBJ databases">
        <title>Genomic Encyclopedia of Type Strains, Phase I: the one thousand microbial genomes (KMG-I) project.</title>
        <authorList>
            <person name="Kyrpides N."/>
        </authorList>
    </citation>
    <scope>NUCLEOTIDE SEQUENCE [LARGE SCALE GENOMIC DNA]</scope>
    <source>
        <strain evidence="5 6">DSM 16647</strain>
    </source>
</reference>
<evidence type="ECO:0000256" key="1">
    <source>
        <dbReference type="ARBA" id="ARBA00010587"/>
    </source>
</evidence>
<keyword evidence="2" id="KW-0479">Metal-binding</keyword>
<organism evidence="5 6">
    <name type="scientific">Thermosediminibacter litoriperuensis</name>
    <dbReference type="NCBI Taxonomy" id="291989"/>
    <lineage>
        <taxon>Bacteria</taxon>
        <taxon>Bacillati</taxon>
        <taxon>Bacillota</taxon>
        <taxon>Clostridia</taxon>
        <taxon>Thermosediminibacterales</taxon>
        <taxon>Thermosediminibacteraceae</taxon>
        <taxon>Thermosediminibacter</taxon>
    </lineage>
</organism>
<protein>
    <submittedName>
        <fullName evidence="5">Hemerythrin</fullName>
    </submittedName>
</protein>
<dbReference type="CDD" id="cd12107">
    <property type="entry name" value="Hemerythrin"/>
    <property type="match status" value="1"/>
</dbReference>
<dbReference type="PANTHER" id="PTHR37164:SF1">
    <property type="entry name" value="BACTERIOHEMERYTHRIN"/>
    <property type="match status" value="1"/>
</dbReference>
<dbReference type="InterPro" id="IPR012827">
    <property type="entry name" value="Hemerythrin_metal-bd"/>
</dbReference>
<dbReference type="EMBL" id="VNHO01000014">
    <property type="protein sequence ID" value="TYP53788.1"/>
    <property type="molecule type" value="Genomic_DNA"/>
</dbReference>
<dbReference type="AlphaFoldDB" id="A0A5S5AR54"/>
<gene>
    <name evidence="5" type="ORF">LZ11_01511</name>
</gene>
<dbReference type="Proteomes" id="UP000322294">
    <property type="component" value="Unassembled WGS sequence"/>
</dbReference>
<name>A0A5S5AR54_9FIRM</name>
<dbReference type="RefSeq" id="WP_148867261.1">
    <property type="nucleotide sequence ID" value="NZ_VNHO01000014.1"/>
</dbReference>
<dbReference type="InterPro" id="IPR050669">
    <property type="entry name" value="Hemerythrin"/>
</dbReference>
<dbReference type="NCBIfam" id="NF033749">
    <property type="entry name" value="bact_hemeryth"/>
    <property type="match status" value="1"/>
</dbReference>
<keyword evidence="3" id="KW-0408">Iron</keyword>
<proteinExistence type="inferred from homology"/>
<evidence type="ECO:0000259" key="4">
    <source>
        <dbReference type="Pfam" id="PF01814"/>
    </source>
</evidence>